<dbReference type="PANTHER" id="PTHR12558">
    <property type="entry name" value="CELL DIVISION CYCLE 16,23,27"/>
    <property type="match status" value="1"/>
</dbReference>
<feature type="domain" description="Cellulose synthase operon C C-terminal" evidence="10">
    <location>
        <begin position="1168"/>
        <end position="1486"/>
    </location>
</feature>
<dbReference type="GO" id="GO:0019867">
    <property type="term" value="C:outer membrane"/>
    <property type="evidence" value="ECO:0007669"/>
    <property type="project" value="InterPro"/>
</dbReference>
<dbReference type="SUPFAM" id="SSF48452">
    <property type="entry name" value="TPR-like"/>
    <property type="match status" value="4"/>
</dbReference>
<dbReference type="GO" id="GO:0006011">
    <property type="term" value="P:UDP-alpha-D-glucose metabolic process"/>
    <property type="evidence" value="ECO:0007669"/>
    <property type="project" value="InterPro"/>
</dbReference>
<evidence type="ECO:0000259" key="10">
    <source>
        <dbReference type="Pfam" id="PF05420"/>
    </source>
</evidence>
<comment type="pathway">
    <text evidence="2">Glycan metabolism; bacterial cellulose biosynthesis.</text>
</comment>
<dbReference type="Gene3D" id="1.25.40.10">
    <property type="entry name" value="Tetratricopeptide repeat domain"/>
    <property type="match status" value="4"/>
</dbReference>
<dbReference type="EMBL" id="JAGHXW010000032">
    <property type="protein sequence ID" value="MBO9760053.1"/>
    <property type="molecule type" value="Genomic_DNA"/>
</dbReference>
<dbReference type="PRINTS" id="PR01441">
    <property type="entry name" value="CELLSNTHASEC"/>
</dbReference>
<dbReference type="Pfam" id="PF05420">
    <property type="entry name" value="BCSC_C"/>
    <property type="match status" value="1"/>
</dbReference>
<keyword evidence="4" id="KW-0677">Repeat</keyword>
<keyword evidence="3 9" id="KW-0732">Signal</keyword>
<comment type="caution">
    <text evidence="11">The sequence shown here is derived from an EMBL/GenBank/DDBJ whole genome shotgun (WGS) entry which is preliminary data.</text>
</comment>
<keyword evidence="5 7" id="KW-0802">TPR repeat</keyword>
<evidence type="ECO:0000256" key="6">
    <source>
        <dbReference type="ARBA" id="ARBA00022916"/>
    </source>
</evidence>
<evidence type="ECO:0000256" key="3">
    <source>
        <dbReference type="ARBA" id="ARBA00022729"/>
    </source>
</evidence>
<organism evidence="11 12">
    <name type="scientific">Xanthomonas manihotis</name>
    <dbReference type="NCBI Taxonomy" id="43353"/>
    <lineage>
        <taxon>Bacteria</taxon>
        <taxon>Pseudomonadati</taxon>
        <taxon>Pseudomonadota</taxon>
        <taxon>Gammaproteobacteria</taxon>
        <taxon>Lysobacterales</taxon>
        <taxon>Lysobacteraceae</taxon>
        <taxon>Xanthomonas</taxon>
    </lineage>
</organism>
<dbReference type="SMART" id="SM00028">
    <property type="entry name" value="TPR"/>
    <property type="match status" value="8"/>
</dbReference>
<dbReference type="RefSeq" id="WP_017157519.1">
    <property type="nucleotide sequence ID" value="NZ_JAGHXV010000031.1"/>
</dbReference>
<reference evidence="11" key="1">
    <citation type="submission" date="2021-03" db="EMBL/GenBank/DDBJ databases">
        <title>Molecular characterization of Xanthomonas species pathogenic on Araceae and the development of a triplex TaqMan assay for detection of X. phaseoli pv. dieffenbachiae.</title>
        <authorList>
            <person name="Van Der Wolf J."/>
            <person name="Krijger M."/>
            <person name="Mendes O."/>
            <person name="Brankovics B."/>
            <person name="Bonants P."/>
            <person name="Meekes E."/>
        </authorList>
    </citation>
    <scope>NUCLEOTIDE SEQUENCE</scope>
    <source>
        <strain evidence="11">NBC1264</strain>
    </source>
</reference>
<dbReference type="InterPro" id="IPR019734">
    <property type="entry name" value="TPR_rpt"/>
</dbReference>
<evidence type="ECO:0000256" key="1">
    <source>
        <dbReference type="ARBA" id="ARBA00003476"/>
    </source>
</evidence>
<evidence type="ECO:0000256" key="9">
    <source>
        <dbReference type="SAM" id="SignalP"/>
    </source>
</evidence>
<name>A0A8I1XL90_XANMN</name>
<evidence type="ECO:0000313" key="12">
    <source>
        <dbReference type="Proteomes" id="UP000668572"/>
    </source>
</evidence>
<evidence type="ECO:0000256" key="8">
    <source>
        <dbReference type="SAM" id="MobiDB-lite"/>
    </source>
</evidence>
<evidence type="ECO:0000256" key="2">
    <source>
        <dbReference type="ARBA" id="ARBA00005186"/>
    </source>
</evidence>
<keyword evidence="6" id="KW-0135">Cellulose biosynthesis</keyword>
<feature type="repeat" description="TPR" evidence="7">
    <location>
        <begin position="794"/>
        <end position="827"/>
    </location>
</feature>
<comment type="function">
    <text evidence="1">Required for maximal bacterial cellulose synthesis.</text>
</comment>
<sequence>MRRHDLKPFYLAGMLALCLLAAPAAQAQTSATQQLVEQGNYWHDQGRDDLAADTWKKLLGIDPDQPDALLGLAQIDLAQGRQSEARKRLQQLEGAHPQSPQAQRLRVAIGARGSSGAGEDSTLRNARRAASAGRYVEAARSYEAAFAGKSPPPNLALEYYQSLAGTPTGWERARDGLRRLQSSDPGNPSVQLALAQVLSYREPTRRDGIAQLRTLAQRADVGGPARSSWRQALLWLNAGMADAPLYQAFLAGTPNDAEVTAKLGQLRAQRTVAATPADPNGLLLGEGFRALSANNLSAAEQRFTQVLRARARDPEALGGLGSVRLRQQRFAEAQELLRPAAASNGKWNSALESARYWQLQQQADAARARGDLAQARQLLEQAVQLLPNEPAGHVALGDVQAAGDPVAAEASYRKALSRDADNAGALQGLVGLYSRQGRLQEASALFDRLPAAERAKSGGQALLRSNVQRARARQFLDTGDTVSAQTELEAAMVERPGDAWIRLDLARLYQQAGRPDQARSVMDGLLAVHGDQPEALHANALLAQESGDWQGAYDSLDRIPAAARTPAITQLRATAWIELQARQARQLVAQGRVGEAQQLLARTETALGSQLDDPQLLAALAGAHADAGNTQRALVLAQRLVTGANPRTEDRLQYASVLLRAHQDAELSAVLRQLQATTMSPEQLRRYQGLRSAYTLRQVDALRELGNLEGAYDALSPILAQQPDNRDAQAALARLYAAAGEHRQALAIYQQILQRQPSDLDALTAAANSAAAQSDLRNAESYLQRALAQAPESPEVLAAAGRVYRSAGKNRKAEQYFRAALAAQQRQAGQLDNGLASVRGPAAVAASGRQLNPFSGMTGAMPRSPAGLSERLDAGSAYNDVATAPVAYGAPLAMQPSAARGATAAPVDAADIGRDALPQPVRASSASATLPAPGSRLRASTHGALPPVSGSDLQPRSNAAHALPARSSGNSVLDELRAVQAENSGGLAGGALYRARDGEDGLGRLDDIEMPVQAEFAVGEGKLGVTLTPAVVDAGTLGTDYATASRFGTGPQSAIGDALAANRGPIDTLIDSPMYQLLATEGDTAATRERLRRYTLDTGLFNALLVENNNSNAAALAALANEPLPAYLLSINASTTPIAQLARDILGNAALSEQLGAGDAAALRALAGSTAAAQQTPAGLADTLDAMAASGNGSRRLSQDDTGVGVGVRYRNGGFSADVGSTPIGFQEQNLVGGVGYRGELGDTVSWSAEASRRAVTDSVLSFAGAQDGRSGREWGGVTSTGLSLSATADNGLLGGYANLAAHRLQGNNVADNDHRQVDLGFYVHALETEHQSLTAGVNLTTMQYDKNLSGFTYGHGGYFSPQDYVDLGFPVHWSGRTAGQAVNWKVDASVGVQHFSTDASPYFPTDPTLQQAAYDAASLAALLGLVNRYTDPVYAGESRTGVSYNLSGAAEWQVAPQLFLGGRLTFNNARDYNQFSSNLYLRFVMDRLGAALGRAPQVLTSPYAADR</sequence>
<feature type="chain" id="PRO_5034742959" evidence="9">
    <location>
        <begin position="28"/>
        <end position="1508"/>
    </location>
</feature>
<dbReference type="InterPro" id="IPR003921">
    <property type="entry name" value="Cell_synth_C"/>
</dbReference>
<dbReference type="Pfam" id="PF14559">
    <property type="entry name" value="TPR_19"/>
    <property type="match status" value="4"/>
</dbReference>
<dbReference type="InterPro" id="IPR011990">
    <property type="entry name" value="TPR-like_helical_dom_sf"/>
</dbReference>
<evidence type="ECO:0000256" key="4">
    <source>
        <dbReference type="ARBA" id="ARBA00022737"/>
    </source>
</evidence>
<feature type="repeat" description="TPR" evidence="7">
    <location>
        <begin position="726"/>
        <end position="759"/>
    </location>
</feature>
<dbReference type="PANTHER" id="PTHR12558:SF13">
    <property type="entry name" value="CELL DIVISION CYCLE PROTEIN 27 HOMOLOG"/>
    <property type="match status" value="1"/>
</dbReference>
<dbReference type="Proteomes" id="UP000668572">
    <property type="component" value="Unassembled WGS sequence"/>
</dbReference>
<accession>A0A8I1XL90</accession>
<protein>
    <submittedName>
        <fullName evidence="11">BCSC C-terminal domain-containing protein</fullName>
    </submittedName>
</protein>
<evidence type="ECO:0000313" key="11">
    <source>
        <dbReference type="EMBL" id="MBO9760053.1"/>
    </source>
</evidence>
<dbReference type="PROSITE" id="PS50005">
    <property type="entry name" value="TPR"/>
    <property type="match status" value="2"/>
</dbReference>
<feature type="signal peptide" evidence="9">
    <location>
        <begin position="1"/>
        <end position="27"/>
    </location>
</feature>
<dbReference type="GO" id="GO:0030244">
    <property type="term" value="P:cellulose biosynthetic process"/>
    <property type="evidence" value="ECO:0007669"/>
    <property type="project" value="UniProtKB-KW"/>
</dbReference>
<evidence type="ECO:0000256" key="5">
    <source>
        <dbReference type="ARBA" id="ARBA00022803"/>
    </source>
</evidence>
<dbReference type="Pfam" id="PF13432">
    <property type="entry name" value="TPR_16"/>
    <property type="match status" value="1"/>
</dbReference>
<evidence type="ECO:0000256" key="7">
    <source>
        <dbReference type="PROSITE-ProRule" id="PRU00339"/>
    </source>
</evidence>
<feature type="region of interest" description="Disordered" evidence="8">
    <location>
        <begin position="920"/>
        <end position="967"/>
    </location>
</feature>
<proteinExistence type="predicted"/>
<dbReference type="InterPro" id="IPR008410">
    <property type="entry name" value="BCSC_C"/>
</dbReference>
<gene>
    <name evidence="11" type="ORF">J7405_10955</name>
</gene>
<dbReference type="UniPathway" id="UPA00694"/>